<dbReference type="AlphaFoldDB" id="F2YIA4"/>
<evidence type="ECO:0000256" key="20">
    <source>
        <dbReference type="SAM" id="Phobius"/>
    </source>
</evidence>
<evidence type="ECO:0000256" key="4">
    <source>
        <dbReference type="ARBA" id="ARBA00011648"/>
    </source>
</evidence>
<evidence type="ECO:0000256" key="17">
    <source>
        <dbReference type="ARBA" id="ARBA00023310"/>
    </source>
</evidence>
<comment type="catalytic activity">
    <reaction evidence="19">
        <text>ATP + H2O + 4 H(+)(in) = ADP + phosphate + 5 H(+)(out)</text>
        <dbReference type="Rhea" id="RHEA:57720"/>
        <dbReference type="ChEBI" id="CHEBI:15377"/>
        <dbReference type="ChEBI" id="CHEBI:15378"/>
        <dbReference type="ChEBI" id="CHEBI:30616"/>
        <dbReference type="ChEBI" id="CHEBI:43474"/>
        <dbReference type="ChEBI" id="CHEBI:456216"/>
        <dbReference type="EC" id="7.1.2.2"/>
    </reaction>
</comment>
<evidence type="ECO:0000256" key="7">
    <source>
        <dbReference type="ARBA" id="ARBA00022547"/>
    </source>
</evidence>
<keyword evidence="10" id="KW-0375">Hydrogen ion transport</keyword>
<evidence type="ECO:0000256" key="9">
    <source>
        <dbReference type="ARBA" id="ARBA00022741"/>
    </source>
</evidence>
<keyword evidence="8 20" id="KW-0812">Transmembrane</keyword>
<evidence type="ECO:0000313" key="22">
    <source>
        <dbReference type="EMBL" id="AEA11202.1"/>
    </source>
</evidence>
<keyword evidence="12" id="KW-1278">Translocase</keyword>
<comment type="subcellular location">
    <subcellularLocation>
        <location evidence="2">Mitochondrion membrane</location>
        <topology evidence="2">Single-pass membrane protein</topology>
    </subcellularLocation>
</comment>
<comment type="function">
    <text evidence="1">This is one of the chains of the nonenzymatic component (CF(0) subunit) of the mitochondrial ATPase complex.</text>
</comment>
<evidence type="ECO:0000256" key="5">
    <source>
        <dbReference type="ARBA" id="ARBA00012473"/>
    </source>
</evidence>
<evidence type="ECO:0000256" key="13">
    <source>
        <dbReference type="ARBA" id="ARBA00022989"/>
    </source>
</evidence>
<dbReference type="GO" id="GO:0045259">
    <property type="term" value="C:proton-transporting ATP synthase complex"/>
    <property type="evidence" value="ECO:0007669"/>
    <property type="project" value="UniProtKB-KW"/>
</dbReference>
<evidence type="ECO:0000256" key="8">
    <source>
        <dbReference type="ARBA" id="ARBA00022692"/>
    </source>
</evidence>
<feature type="domain" description="ATP synthase YMF19-like N-terminal" evidence="21">
    <location>
        <begin position="2"/>
        <end position="46"/>
    </location>
</feature>
<evidence type="ECO:0000256" key="18">
    <source>
        <dbReference type="ARBA" id="ARBA00030649"/>
    </source>
</evidence>
<evidence type="ECO:0000313" key="23">
    <source>
        <dbReference type="EMBL" id="AEA29864.1"/>
    </source>
</evidence>
<evidence type="ECO:0000256" key="12">
    <source>
        <dbReference type="ARBA" id="ARBA00022967"/>
    </source>
</evidence>
<evidence type="ECO:0000256" key="10">
    <source>
        <dbReference type="ARBA" id="ARBA00022781"/>
    </source>
</evidence>
<dbReference type="PANTHER" id="PTHR36816:SF1">
    <property type="entry name" value="ATP SYNTHASE PROTEIN YMF19"/>
    <property type="match status" value="1"/>
</dbReference>
<dbReference type="GO" id="GO:0031966">
    <property type="term" value="C:mitochondrial membrane"/>
    <property type="evidence" value="ECO:0007669"/>
    <property type="project" value="UniProtKB-SubCell"/>
</dbReference>
<dbReference type="InterPro" id="IPR003319">
    <property type="entry name" value="YMF19-like_N"/>
</dbReference>
<accession>F2YIA4</accession>
<geneLocation type="mitochondrion" evidence="22"/>
<protein>
    <recommendedName>
        <fullName evidence="5">H(+)-transporting two-sector ATPase</fullName>
        <ecNumber evidence="5">7.1.2.2</ecNumber>
    </recommendedName>
    <alternativeName>
        <fullName evidence="18">Mitochondrial protein YMF19</fullName>
    </alternativeName>
</protein>
<dbReference type="EC" id="7.1.2.2" evidence="5"/>
<keyword evidence="14" id="KW-0406">Ion transport</keyword>
<evidence type="ECO:0000256" key="16">
    <source>
        <dbReference type="ARBA" id="ARBA00023136"/>
    </source>
</evidence>
<dbReference type="GO" id="GO:0006754">
    <property type="term" value="P:ATP biosynthetic process"/>
    <property type="evidence" value="ECO:0007669"/>
    <property type="project" value="UniProtKB-KW"/>
</dbReference>
<evidence type="ECO:0000256" key="1">
    <source>
        <dbReference type="ARBA" id="ARBA00003096"/>
    </source>
</evidence>
<name>F2YIA4_SELML</name>
<dbReference type="GO" id="GO:0005524">
    <property type="term" value="F:ATP binding"/>
    <property type="evidence" value="ECO:0007669"/>
    <property type="project" value="UniProtKB-KW"/>
</dbReference>
<reference evidence="22" key="1">
    <citation type="journal article" date="2011" name="Genome Biol. Evol.">
        <title>Extreme RNA editing in coding islands and abundant microsatellites in repeat sequences of Selaginella moellendorffii mitochondria: the root of frequent plant mtDNA recombination in early tracheophytes.</title>
        <authorList>
            <person name="Hecht J."/>
            <person name="Grewe F."/>
            <person name="Knoop V."/>
        </authorList>
    </citation>
    <scope>NUCLEOTIDE SEQUENCE</scope>
    <source>
        <strain evidence="23">Part 1</strain>
    </source>
</reference>
<gene>
    <name evidence="22" type="primary">atp8</name>
</gene>
<keyword evidence="11" id="KW-0067">ATP-binding</keyword>
<keyword evidence="15 22" id="KW-0496">Mitochondrion</keyword>
<comment type="similarity">
    <text evidence="3">Belongs to the ATPase protein YMF19 family.</text>
</comment>
<keyword evidence="7" id="KW-0138">CF(0)</keyword>
<organism evidence="22">
    <name type="scientific">Selaginella moellendorffii</name>
    <name type="common">Spikemoss</name>
    <dbReference type="NCBI Taxonomy" id="88036"/>
    <lineage>
        <taxon>Eukaryota</taxon>
        <taxon>Viridiplantae</taxon>
        <taxon>Streptophyta</taxon>
        <taxon>Embryophyta</taxon>
        <taxon>Tracheophyta</taxon>
        <taxon>Lycopodiopsida</taxon>
        <taxon>Selaginellales</taxon>
        <taxon>Selaginellaceae</taxon>
        <taxon>Selaginella</taxon>
    </lineage>
</organism>
<dbReference type="InterPro" id="IPR044975">
    <property type="entry name" value="YMF19-like"/>
</dbReference>
<evidence type="ECO:0000259" key="21">
    <source>
        <dbReference type="Pfam" id="PF02326"/>
    </source>
</evidence>
<evidence type="ECO:0000256" key="15">
    <source>
        <dbReference type="ARBA" id="ARBA00023128"/>
    </source>
</evidence>
<keyword evidence="13 20" id="KW-1133">Transmembrane helix</keyword>
<keyword evidence="17" id="KW-0066">ATP synthesis</keyword>
<dbReference type="EMBL" id="JF276248">
    <property type="protein sequence ID" value="AEA11202.1"/>
    <property type="molecule type" value="mRNA"/>
</dbReference>
<evidence type="ECO:0000256" key="6">
    <source>
        <dbReference type="ARBA" id="ARBA00022448"/>
    </source>
</evidence>
<evidence type="ECO:0000256" key="2">
    <source>
        <dbReference type="ARBA" id="ARBA00004304"/>
    </source>
</evidence>
<keyword evidence="6" id="KW-0813">Transport</keyword>
<evidence type="ECO:0000256" key="3">
    <source>
        <dbReference type="ARBA" id="ARBA00010946"/>
    </source>
</evidence>
<dbReference type="GO" id="GO:1902600">
    <property type="term" value="P:proton transmembrane transport"/>
    <property type="evidence" value="ECO:0007669"/>
    <property type="project" value="UniProtKB-KW"/>
</dbReference>
<dbReference type="EMBL" id="JF338143">
    <property type="protein sequence ID" value="AEA29864.1"/>
    <property type="molecule type" value="Genomic_DNA"/>
</dbReference>
<proteinExistence type="evidence at transcript level"/>
<keyword evidence="9" id="KW-0547">Nucleotide-binding</keyword>
<sequence>MPQLDQFTYLTQLVWLCVFYCTLDVLLFHDGLPLLSRRLKLRSLLSAGVVFRAGVGQHEASWGGVVIEGVQRGVGSLSSSEARACQWLAGKSSAGRPRTKRTYGALLGEIGASSMLARAVPALTSGYAEPAAEGATPRDSGWPAETRKKINRLGARRVLLPSTRTTA</sequence>
<evidence type="ECO:0000256" key="19">
    <source>
        <dbReference type="ARBA" id="ARBA00048383"/>
    </source>
</evidence>
<evidence type="ECO:0000256" key="11">
    <source>
        <dbReference type="ARBA" id="ARBA00022840"/>
    </source>
</evidence>
<evidence type="ECO:0000256" key="14">
    <source>
        <dbReference type="ARBA" id="ARBA00023065"/>
    </source>
</evidence>
<keyword evidence="16 20" id="KW-0472">Membrane</keyword>
<dbReference type="Pfam" id="PF02326">
    <property type="entry name" value="YMF19"/>
    <property type="match status" value="1"/>
</dbReference>
<comment type="subunit">
    <text evidence="4">F-type ATPases have 2 components, CF(1) - the catalytic core - and CF(0) - the membrane proton channel. CF(1) has five subunits: alpha(3), beta(3), gamma(1), delta(1), epsilon(1). CF(0) has three main subunits: a, b and c.</text>
</comment>
<dbReference type="PANTHER" id="PTHR36816">
    <property type="entry name" value="ATP SYNTHASE PROTEIN YMF19"/>
    <property type="match status" value="1"/>
</dbReference>
<feature type="transmembrane region" description="Helical" evidence="20">
    <location>
        <begin position="12"/>
        <end position="35"/>
    </location>
</feature>